<feature type="region of interest" description="Disordered" evidence="1">
    <location>
        <begin position="300"/>
        <end position="341"/>
    </location>
</feature>
<dbReference type="EMBL" id="JAEFBJ010000006">
    <property type="protein sequence ID" value="KAG7599957.1"/>
    <property type="molecule type" value="Genomic_DNA"/>
</dbReference>
<feature type="compositionally biased region" description="Polar residues" evidence="1">
    <location>
        <begin position="274"/>
        <end position="287"/>
    </location>
</feature>
<dbReference type="PANTHER" id="PTHR31286">
    <property type="entry name" value="GLYCINE-RICH CELL WALL STRUCTURAL PROTEIN 1.8-LIKE"/>
    <property type="match status" value="1"/>
</dbReference>
<dbReference type="Pfam" id="PF14111">
    <property type="entry name" value="DUF4283"/>
    <property type="match status" value="1"/>
</dbReference>
<evidence type="ECO:0000313" key="4">
    <source>
        <dbReference type="EMBL" id="KAG7599957.1"/>
    </source>
</evidence>
<feature type="domain" description="DUF4283" evidence="2">
    <location>
        <begin position="34"/>
        <end position="114"/>
    </location>
</feature>
<feature type="compositionally biased region" description="Basic and acidic residues" evidence="1">
    <location>
        <begin position="312"/>
        <end position="341"/>
    </location>
</feature>
<dbReference type="PANTHER" id="PTHR31286:SF162">
    <property type="entry name" value="DUF4283 DOMAIN-CONTAINING PROTEIN-RELATED"/>
    <property type="match status" value="1"/>
</dbReference>
<dbReference type="AlphaFoldDB" id="A0A8T2CKH1"/>
<dbReference type="Pfam" id="PF14392">
    <property type="entry name" value="zf-CCHC_4"/>
    <property type="match status" value="1"/>
</dbReference>
<feature type="compositionally biased region" description="Low complexity" evidence="1">
    <location>
        <begin position="263"/>
        <end position="272"/>
    </location>
</feature>
<dbReference type="InterPro" id="IPR025836">
    <property type="entry name" value="Zn_knuckle_CX2CX4HX4C"/>
</dbReference>
<dbReference type="InterPro" id="IPR025558">
    <property type="entry name" value="DUF4283"/>
</dbReference>
<accession>A0A8T2CKH1</accession>
<feature type="region of interest" description="Disordered" evidence="1">
    <location>
        <begin position="247"/>
        <end position="287"/>
    </location>
</feature>
<reference evidence="4 5" key="1">
    <citation type="submission" date="2020-12" db="EMBL/GenBank/DDBJ databases">
        <title>Concerted genomic and epigenomic changes stabilize Arabidopsis allopolyploids.</title>
        <authorList>
            <person name="Chen Z."/>
        </authorList>
    </citation>
    <scope>NUCLEOTIDE SEQUENCE [LARGE SCALE GENOMIC DNA]</scope>
    <source>
        <strain evidence="4">As9502</strain>
        <tissue evidence="4">Leaf</tissue>
    </source>
</reference>
<evidence type="ECO:0000259" key="3">
    <source>
        <dbReference type="Pfam" id="PF14392"/>
    </source>
</evidence>
<organism evidence="4 5">
    <name type="scientific">Arabidopsis suecica</name>
    <name type="common">Swedish thale-cress</name>
    <name type="synonym">Cardaminopsis suecica</name>
    <dbReference type="NCBI Taxonomy" id="45249"/>
    <lineage>
        <taxon>Eukaryota</taxon>
        <taxon>Viridiplantae</taxon>
        <taxon>Streptophyta</taxon>
        <taxon>Embryophyta</taxon>
        <taxon>Tracheophyta</taxon>
        <taxon>Spermatophyta</taxon>
        <taxon>Magnoliopsida</taxon>
        <taxon>eudicotyledons</taxon>
        <taxon>Gunneridae</taxon>
        <taxon>Pentapetalae</taxon>
        <taxon>rosids</taxon>
        <taxon>malvids</taxon>
        <taxon>Brassicales</taxon>
        <taxon>Brassicaceae</taxon>
        <taxon>Camelineae</taxon>
        <taxon>Arabidopsis</taxon>
    </lineage>
</organism>
<gene>
    <name evidence="4" type="ORF">ISN44_As06g041190</name>
</gene>
<dbReference type="InterPro" id="IPR040256">
    <property type="entry name" value="At4g02000-like"/>
</dbReference>
<comment type="caution">
    <text evidence="4">The sequence shown here is derived from an EMBL/GenBank/DDBJ whole genome shotgun (WGS) entry which is preliminary data.</text>
</comment>
<dbReference type="Proteomes" id="UP000694251">
    <property type="component" value="Chromosome 6"/>
</dbReference>
<evidence type="ECO:0000313" key="5">
    <source>
        <dbReference type="Proteomes" id="UP000694251"/>
    </source>
</evidence>
<evidence type="ECO:0000259" key="2">
    <source>
        <dbReference type="Pfam" id="PF14111"/>
    </source>
</evidence>
<feature type="domain" description="Zinc knuckle CX2CX4HX4C" evidence="3">
    <location>
        <begin position="174"/>
        <end position="222"/>
    </location>
</feature>
<protein>
    <recommendedName>
        <fullName evidence="6">DUF4283 domain-containing protein</fullName>
    </recommendedName>
</protein>
<keyword evidence="5" id="KW-1185">Reference proteome</keyword>
<name>A0A8T2CKH1_ARASU</name>
<sequence>MADEIWQDLQYMVLGRDDPELFVPQTVYASVVASNRLSLIGRPLNLQAQNLRRVLSALPRTWGRGMAARVHGRILDDQCVQFRFRSEADLVSVLRRAPWLHNNWFVALQRWADFPGPDFLTFIDLWVQVRGIPPPYVSELSVSFIAHTLGPVLEVDFNEITSTQIAFIRVKVRINITDRLRFFRRVRFESREGAMIGFEYESLRRICTNCCRINHDISHCPYLVPQAAPNNEDNDEEVLEVPVWEEGAGSNIPTPPPPLENQSSSSSSDISSYRPISQPANPASPNLDLNQFVEEQQPIRFSTTSSSSRSGDNARARYEIGESSKRKKDKQIELNYERNTRSCRQDHGIRFYPVAGQPP</sequence>
<proteinExistence type="predicted"/>
<dbReference type="OrthoDB" id="1083658at2759"/>
<evidence type="ECO:0008006" key="6">
    <source>
        <dbReference type="Google" id="ProtNLM"/>
    </source>
</evidence>
<evidence type="ECO:0000256" key="1">
    <source>
        <dbReference type="SAM" id="MobiDB-lite"/>
    </source>
</evidence>